<protein>
    <submittedName>
        <fullName evidence="2">GSCFA domain-containing protein</fullName>
    </submittedName>
</protein>
<dbReference type="PROSITE" id="PS51257">
    <property type="entry name" value="PROKAR_LIPOPROTEIN"/>
    <property type="match status" value="1"/>
</dbReference>
<feature type="domain" description="GSCFA" evidence="1">
    <location>
        <begin position="24"/>
        <end position="252"/>
    </location>
</feature>
<organism evidence="2 3">
    <name type="scientific">Candidatus Rikenella faecigallinarum</name>
    <dbReference type="NCBI Taxonomy" id="2838745"/>
    <lineage>
        <taxon>Bacteria</taxon>
        <taxon>Pseudomonadati</taxon>
        <taxon>Bacteroidota</taxon>
        <taxon>Bacteroidia</taxon>
        <taxon>Bacteroidales</taxon>
        <taxon>Rikenellaceae</taxon>
        <taxon>Rikenella</taxon>
    </lineage>
</organism>
<name>A0A9D1TZ26_9BACT</name>
<sequence length="318" mass="35980">MDFRLTVPIAPAPFQIEPTHHGVVLGSCFATHIGGWLADGKMPVCVNPFGVLYNPVSLSQAWERLETAKPFTRADLFEHNGLWHSFAHHGDFSGSDPEAVLEGMNRALQAGHEALQRADYILVTLGTSWVYEHEGRVVANCHKLPSRLFTRRRLTVEASSEALERLAARRPGLTVLVTVSPVIHRGDGLVENQWSKATLVLAAHRLEERLPKQVHYFPAYEIVTGELRDYRFYADDMCHPSAVAIDYVRERFSEGWLSPSSRALLADVSALRQAMNHRPLHPDSPEYALFRARMRQKVERLQQRYKSVDFGAELQFFG</sequence>
<reference evidence="2" key="2">
    <citation type="submission" date="2021-04" db="EMBL/GenBank/DDBJ databases">
        <authorList>
            <person name="Gilroy R."/>
        </authorList>
    </citation>
    <scope>NUCLEOTIDE SEQUENCE</scope>
    <source>
        <strain evidence="2">ChiBcec15-1070</strain>
    </source>
</reference>
<evidence type="ECO:0000259" key="1">
    <source>
        <dbReference type="Pfam" id="PF08885"/>
    </source>
</evidence>
<evidence type="ECO:0000313" key="2">
    <source>
        <dbReference type="EMBL" id="HIW10879.1"/>
    </source>
</evidence>
<dbReference type="Proteomes" id="UP000823926">
    <property type="component" value="Unassembled WGS sequence"/>
</dbReference>
<dbReference type="Pfam" id="PF08885">
    <property type="entry name" value="GSCFA"/>
    <property type="match status" value="1"/>
</dbReference>
<evidence type="ECO:0000313" key="3">
    <source>
        <dbReference type="Proteomes" id="UP000823926"/>
    </source>
</evidence>
<dbReference type="EMBL" id="DXHL01000024">
    <property type="protein sequence ID" value="HIW10879.1"/>
    <property type="molecule type" value="Genomic_DNA"/>
</dbReference>
<proteinExistence type="predicted"/>
<comment type="caution">
    <text evidence="2">The sequence shown here is derived from an EMBL/GenBank/DDBJ whole genome shotgun (WGS) entry which is preliminary data.</text>
</comment>
<reference evidence="2" key="1">
    <citation type="journal article" date="2021" name="PeerJ">
        <title>Extensive microbial diversity within the chicken gut microbiome revealed by metagenomics and culture.</title>
        <authorList>
            <person name="Gilroy R."/>
            <person name="Ravi A."/>
            <person name="Getino M."/>
            <person name="Pursley I."/>
            <person name="Horton D.L."/>
            <person name="Alikhan N.F."/>
            <person name="Baker D."/>
            <person name="Gharbi K."/>
            <person name="Hall N."/>
            <person name="Watson M."/>
            <person name="Adriaenssens E.M."/>
            <person name="Foster-Nyarko E."/>
            <person name="Jarju S."/>
            <person name="Secka A."/>
            <person name="Antonio M."/>
            <person name="Oren A."/>
            <person name="Chaudhuri R.R."/>
            <person name="La Ragione R."/>
            <person name="Hildebrand F."/>
            <person name="Pallen M.J."/>
        </authorList>
    </citation>
    <scope>NUCLEOTIDE SEQUENCE</scope>
    <source>
        <strain evidence="2">ChiBcec15-1070</strain>
    </source>
</reference>
<gene>
    <name evidence="2" type="ORF">H9888_05175</name>
</gene>
<dbReference type="AlphaFoldDB" id="A0A9D1TZ26"/>
<accession>A0A9D1TZ26</accession>
<dbReference type="InterPro" id="IPR014982">
    <property type="entry name" value="GSCFA"/>
</dbReference>